<protein>
    <submittedName>
        <fullName evidence="3">Outer membrane beta-barrel protein</fullName>
    </submittedName>
</protein>
<accession>A0ABU7I7L8</accession>
<evidence type="ECO:0000313" key="3">
    <source>
        <dbReference type="EMBL" id="MEE1945465.1"/>
    </source>
</evidence>
<dbReference type="InterPro" id="IPR025665">
    <property type="entry name" value="Beta-barrel_OMP_2"/>
</dbReference>
<evidence type="ECO:0000256" key="1">
    <source>
        <dbReference type="SAM" id="SignalP"/>
    </source>
</evidence>
<feature type="domain" description="Outer membrane protein beta-barrel" evidence="2">
    <location>
        <begin position="76"/>
        <end position="224"/>
    </location>
</feature>
<keyword evidence="4" id="KW-1185">Reference proteome</keyword>
<reference evidence="3 4" key="1">
    <citation type="submission" date="2024-01" db="EMBL/GenBank/DDBJ databases">
        <title>Pedobacter sp. nov., isolated from fresh soil.</title>
        <authorList>
            <person name="Le N.T.T."/>
        </authorList>
    </citation>
    <scope>NUCLEOTIDE SEQUENCE [LARGE SCALE GENOMIC DNA]</scope>
    <source>
        <strain evidence="3 4">KR3-3</strain>
    </source>
</reference>
<dbReference type="Proteomes" id="UP001336835">
    <property type="component" value="Unassembled WGS sequence"/>
</dbReference>
<feature type="chain" id="PRO_5046748129" evidence="1">
    <location>
        <begin position="22"/>
        <end position="251"/>
    </location>
</feature>
<proteinExistence type="predicted"/>
<evidence type="ECO:0000313" key="4">
    <source>
        <dbReference type="Proteomes" id="UP001336835"/>
    </source>
</evidence>
<gene>
    <name evidence="3" type="ORF">VRU48_10120</name>
</gene>
<evidence type="ECO:0000259" key="2">
    <source>
        <dbReference type="Pfam" id="PF13568"/>
    </source>
</evidence>
<organism evidence="3 4">
    <name type="scientific">Pedobacter albus</name>
    <dbReference type="NCBI Taxonomy" id="3113905"/>
    <lineage>
        <taxon>Bacteria</taxon>
        <taxon>Pseudomonadati</taxon>
        <taxon>Bacteroidota</taxon>
        <taxon>Sphingobacteriia</taxon>
        <taxon>Sphingobacteriales</taxon>
        <taxon>Sphingobacteriaceae</taxon>
        <taxon>Pedobacter</taxon>
    </lineage>
</organism>
<sequence>MSRKLTLFVMLFLFASGWAKAQNWGGGIDQERFNWGFSFQYISSELKLWKNKDWRAPYSDPTLPPPGYVTDQLASISSPPSVGFGIGFVVNSQLTSNLDARFTPTLVFNDRVIQYNYVQPAVYNVGTSMIEKKVQATVIDLPIGLKIKSDRLMNFRAYMIGGLKYSMDLASGKKTNDEAAAPIDKLIKNKKSFLSYEAGIGFDIYFEYFKMSPEFKLSYSFKDIMKHESNPFMDPIQKAKLRHFTFSLFFE</sequence>
<dbReference type="RefSeq" id="WP_330107822.1">
    <property type="nucleotide sequence ID" value="NZ_JAZDQT010000002.1"/>
</dbReference>
<comment type="caution">
    <text evidence="3">The sequence shown here is derived from an EMBL/GenBank/DDBJ whole genome shotgun (WGS) entry which is preliminary data.</text>
</comment>
<name>A0ABU7I7L8_9SPHI</name>
<feature type="signal peptide" evidence="1">
    <location>
        <begin position="1"/>
        <end position="21"/>
    </location>
</feature>
<keyword evidence="1" id="KW-0732">Signal</keyword>
<dbReference type="EMBL" id="JAZDQT010000002">
    <property type="protein sequence ID" value="MEE1945465.1"/>
    <property type="molecule type" value="Genomic_DNA"/>
</dbReference>
<dbReference type="Pfam" id="PF13568">
    <property type="entry name" value="OMP_b-brl_2"/>
    <property type="match status" value="1"/>
</dbReference>